<comment type="caution">
    <text evidence="1">The sequence shown here is derived from an EMBL/GenBank/DDBJ whole genome shotgun (WGS) entry which is preliminary data.</text>
</comment>
<dbReference type="AlphaFoldDB" id="A0A016VUS1"/>
<sequence length="96" mass="11053">MQQPHRPIVEFRDIQTTQTTSQTFTHTHTHLLTNKHNALLSVYIKVEGSVRTCLLGFLNRLDMNMTTVLHQVMISILLIFRYFCPRVGEDLSTGVP</sequence>
<dbReference type="Proteomes" id="UP000024635">
    <property type="component" value="Unassembled WGS sequence"/>
</dbReference>
<proteinExistence type="predicted"/>
<gene>
    <name evidence="1" type="primary">Acey_s0004.g2115</name>
    <name evidence="1" type="ORF">Y032_0004g2115</name>
</gene>
<organism evidence="1 2">
    <name type="scientific">Ancylostoma ceylanicum</name>
    <dbReference type="NCBI Taxonomy" id="53326"/>
    <lineage>
        <taxon>Eukaryota</taxon>
        <taxon>Metazoa</taxon>
        <taxon>Ecdysozoa</taxon>
        <taxon>Nematoda</taxon>
        <taxon>Chromadorea</taxon>
        <taxon>Rhabditida</taxon>
        <taxon>Rhabditina</taxon>
        <taxon>Rhabditomorpha</taxon>
        <taxon>Strongyloidea</taxon>
        <taxon>Ancylostomatidae</taxon>
        <taxon>Ancylostomatinae</taxon>
        <taxon>Ancylostoma</taxon>
    </lineage>
</organism>
<accession>A0A016VUS1</accession>
<name>A0A016VUS1_9BILA</name>
<evidence type="ECO:0000313" key="2">
    <source>
        <dbReference type="Proteomes" id="UP000024635"/>
    </source>
</evidence>
<reference evidence="2" key="1">
    <citation type="journal article" date="2015" name="Nat. Genet.">
        <title>The genome and transcriptome of the zoonotic hookworm Ancylostoma ceylanicum identify infection-specific gene families.</title>
        <authorList>
            <person name="Schwarz E.M."/>
            <person name="Hu Y."/>
            <person name="Antoshechkin I."/>
            <person name="Miller M.M."/>
            <person name="Sternberg P.W."/>
            <person name="Aroian R.V."/>
        </authorList>
    </citation>
    <scope>NUCLEOTIDE SEQUENCE</scope>
    <source>
        <strain evidence="2">HY135</strain>
    </source>
</reference>
<keyword evidence="2" id="KW-1185">Reference proteome</keyword>
<dbReference type="EMBL" id="JARK01001340">
    <property type="protein sequence ID" value="EYC31359.1"/>
    <property type="molecule type" value="Genomic_DNA"/>
</dbReference>
<evidence type="ECO:0000313" key="1">
    <source>
        <dbReference type="EMBL" id="EYC31359.1"/>
    </source>
</evidence>
<protein>
    <submittedName>
        <fullName evidence="1">Uncharacterized protein</fullName>
    </submittedName>
</protein>